<dbReference type="Proteomes" id="UP000516314">
    <property type="component" value="Chromosome 4"/>
</dbReference>
<feature type="region of interest" description="Disordered" evidence="1">
    <location>
        <begin position="78"/>
        <end position="103"/>
    </location>
</feature>
<sequence length="103" mass="12228">MEAKGLICGLPAKNVIPRLRQQPQQQANNNQQNEVDDELKEITELEFRQSCPHLGYLIRIELEEEDIDPLYKQWFRNMKKDAHNNTAKKRPREERGESSRRNL</sequence>
<evidence type="ECO:0000256" key="1">
    <source>
        <dbReference type="SAM" id="MobiDB-lite"/>
    </source>
</evidence>
<dbReference type="EMBL" id="LR881469">
    <property type="protein sequence ID" value="CAD5327735.1"/>
    <property type="molecule type" value="Genomic_DNA"/>
</dbReference>
<protein>
    <submittedName>
        <fullName evidence="2">(thale cress) hypothetical protein</fullName>
    </submittedName>
</protein>
<evidence type="ECO:0000313" key="2">
    <source>
        <dbReference type="EMBL" id="CAD5327735.1"/>
    </source>
</evidence>
<accession>A0A7G2F091</accession>
<reference evidence="2 3" key="1">
    <citation type="submission" date="2020-09" db="EMBL/GenBank/DDBJ databases">
        <authorList>
            <person name="Ashkenazy H."/>
        </authorList>
    </citation>
    <scope>NUCLEOTIDE SEQUENCE [LARGE SCALE GENOMIC DNA]</scope>
    <source>
        <strain evidence="3">cv. Cdm-0</strain>
    </source>
</reference>
<feature type="compositionally biased region" description="Basic and acidic residues" evidence="1">
    <location>
        <begin position="91"/>
        <end position="103"/>
    </location>
</feature>
<dbReference type="AlphaFoldDB" id="A0A7G2F091"/>
<organism evidence="2 3">
    <name type="scientific">Arabidopsis thaliana</name>
    <name type="common">Mouse-ear cress</name>
    <dbReference type="NCBI Taxonomy" id="3702"/>
    <lineage>
        <taxon>Eukaryota</taxon>
        <taxon>Viridiplantae</taxon>
        <taxon>Streptophyta</taxon>
        <taxon>Embryophyta</taxon>
        <taxon>Tracheophyta</taxon>
        <taxon>Spermatophyta</taxon>
        <taxon>Magnoliopsida</taxon>
        <taxon>eudicotyledons</taxon>
        <taxon>Gunneridae</taxon>
        <taxon>Pentapetalae</taxon>
        <taxon>rosids</taxon>
        <taxon>malvids</taxon>
        <taxon>Brassicales</taxon>
        <taxon>Brassicaceae</taxon>
        <taxon>Camelineae</taxon>
        <taxon>Arabidopsis</taxon>
    </lineage>
</organism>
<name>A0A7G2F091_ARATH</name>
<proteinExistence type="predicted"/>
<gene>
    <name evidence="2" type="ORF">AT9943_LOCUS15426</name>
</gene>
<evidence type="ECO:0000313" key="3">
    <source>
        <dbReference type="Proteomes" id="UP000516314"/>
    </source>
</evidence>